<name>A0A9D9HRD0_9SPIR</name>
<reference evidence="2" key="1">
    <citation type="submission" date="2020-10" db="EMBL/GenBank/DDBJ databases">
        <authorList>
            <person name="Gilroy R."/>
        </authorList>
    </citation>
    <scope>NUCLEOTIDE SEQUENCE</scope>
    <source>
        <strain evidence="2">10532</strain>
    </source>
</reference>
<dbReference type="InterPro" id="IPR037997">
    <property type="entry name" value="Dgk1-like"/>
</dbReference>
<dbReference type="PANTHER" id="PTHR31303:SF1">
    <property type="entry name" value="CTP-DEPENDENT DIACYLGLYCEROL KINASE 1"/>
    <property type="match status" value="1"/>
</dbReference>
<feature type="transmembrane region" description="Helical" evidence="1">
    <location>
        <begin position="99"/>
        <end position="119"/>
    </location>
</feature>
<comment type="caution">
    <text evidence="2">The sequence shown here is derived from an EMBL/GenBank/DDBJ whole genome shotgun (WGS) entry which is preliminary data.</text>
</comment>
<feature type="transmembrane region" description="Helical" evidence="1">
    <location>
        <begin position="131"/>
        <end position="149"/>
    </location>
</feature>
<organism evidence="2 3">
    <name type="scientific">Candidatus Gallitreponema excrementavium</name>
    <dbReference type="NCBI Taxonomy" id="2840840"/>
    <lineage>
        <taxon>Bacteria</taxon>
        <taxon>Pseudomonadati</taxon>
        <taxon>Spirochaetota</taxon>
        <taxon>Spirochaetia</taxon>
        <taxon>Spirochaetales</taxon>
        <taxon>Candidatus Gallitreponema</taxon>
    </lineage>
</organism>
<keyword evidence="1" id="KW-0472">Membrane</keyword>
<accession>A0A9D9HRD0</accession>
<keyword evidence="1" id="KW-0812">Transmembrane</keyword>
<protein>
    <submittedName>
        <fullName evidence="2">Phosphatidate cytidylyltransferase</fullName>
    </submittedName>
</protein>
<proteinExistence type="predicted"/>
<evidence type="ECO:0000313" key="2">
    <source>
        <dbReference type="EMBL" id="MBO8458381.1"/>
    </source>
</evidence>
<keyword evidence="2" id="KW-0548">Nucleotidyltransferase</keyword>
<dbReference type="PANTHER" id="PTHR31303">
    <property type="entry name" value="CTP-DEPENDENT DIACYLGLYCEROL KINASE 1"/>
    <property type="match status" value="1"/>
</dbReference>
<dbReference type="GO" id="GO:0016779">
    <property type="term" value="F:nucleotidyltransferase activity"/>
    <property type="evidence" value="ECO:0007669"/>
    <property type="project" value="UniProtKB-KW"/>
</dbReference>
<dbReference type="GO" id="GO:0004143">
    <property type="term" value="F:ATP-dependent diacylglycerol kinase activity"/>
    <property type="evidence" value="ECO:0007669"/>
    <property type="project" value="InterPro"/>
</dbReference>
<evidence type="ECO:0000256" key="1">
    <source>
        <dbReference type="SAM" id="Phobius"/>
    </source>
</evidence>
<dbReference type="EMBL" id="JADIMM010000108">
    <property type="protein sequence ID" value="MBO8458381.1"/>
    <property type="molecule type" value="Genomic_DNA"/>
</dbReference>
<reference evidence="2" key="2">
    <citation type="journal article" date="2021" name="PeerJ">
        <title>Extensive microbial diversity within the chicken gut microbiome revealed by metagenomics and culture.</title>
        <authorList>
            <person name="Gilroy R."/>
            <person name="Ravi A."/>
            <person name="Getino M."/>
            <person name="Pursley I."/>
            <person name="Horton D.L."/>
            <person name="Alikhan N.F."/>
            <person name="Baker D."/>
            <person name="Gharbi K."/>
            <person name="Hall N."/>
            <person name="Watson M."/>
            <person name="Adriaenssens E.M."/>
            <person name="Foster-Nyarko E."/>
            <person name="Jarju S."/>
            <person name="Secka A."/>
            <person name="Antonio M."/>
            <person name="Oren A."/>
            <person name="Chaudhuri R.R."/>
            <person name="La Ragione R."/>
            <person name="Hildebrand F."/>
            <person name="Pallen M.J."/>
        </authorList>
    </citation>
    <scope>NUCLEOTIDE SEQUENCE</scope>
    <source>
        <strain evidence="2">10532</strain>
    </source>
</reference>
<feature type="transmembrane region" description="Helical" evidence="1">
    <location>
        <begin position="75"/>
        <end position="93"/>
    </location>
</feature>
<dbReference type="Proteomes" id="UP000823638">
    <property type="component" value="Unassembled WGS sequence"/>
</dbReference>
<keyword evidence="1" id="KW-1133">Transmembrane helix</keyword>
<gene>
    <name evidence="2" type="ORF">IAA81_09195</name>
</gene>
<dbReference type="AlphaFoldDB" id="A0A9D9HRD0"/>
<keyword evidence="2" id="KW-0808">Transferase</keyword>
<sequence length="192" mass="20977">MRRDLFKELFRKSIHFCSAFIPLIDSWNHTFVLWALTGAVVMFCIEEFLRLNGHPVPLVSKITETAARKRDQGRFVLGPVTLCLGILTVLLVFPPMEAYLGIYALGLGDGIASLAGRFLGKNSIPYAGGKTIEGSAACFLIVFIAFSLVTRDLVSSAVLALFTTIMEAFPLKDFDNLLIPVAVAVAARSFGF</sequence>
<evidence type="ECO:0000313" key="3">
    <source>
        <dbReference type="Proteomes" id="UP000823638"/>
    </source>
</evidence>